<feature type="compositionally biased region" description="Acidic residues" evidence="1">
    <location>
        <begin position="84"/>
        <end position="94"/>
    </location>
</feature>
<dbReference type="AlphaFoldDB" id="A0AAV2DB93"/>
<protein>
    <submittedName>
        <fullName evidence="2">Uncharacterized protein</fullName>
    </submittedName>
</protein>
<gene>
    <name evidence="2" type="ORF">LTRI10_LOCUS12598</name>
</gene>
<keyword evidence="3" id="KW-1185">Reference proteome</keyword>
<evidence type="ECO:0000313" key="3">
    <source>
        <dbReference type="Proteomes" id="UP001497516"/>
    </source>
</evidence>
<feature type="compositionally biased region" description="Basic and acidic residues" evidence="1">
    <location>
        <begin position="108"/>
        <end position="117"/>
    </location>
</feature>
<feature type="region of interest" description="Disordered" evidence="1">
    <location>
        <begin position="25"/>
        <end position="117"/>
    </location>
</feature>
<sequence>MDPFGIVTPNIYLTADDILDEIAIAVEGEDTDDSDSDNNDADDTSADNDGADDSDDDGPVEAVATEPEGEVEPIPDIEVHWISSDEDSDSDDSTDSTSGTPSLAEVLVDLRDMYYSE</sequence>
<reference evidence="2 3" key="1">
    <citation type="submission" date="2024-04" db="EMBL/GenBank/DDBJ databases">
        <authorList>
            <person name="Fracassetti M."/>
        </authorList>
    </citation>
    <scope>NUCLEOTIDE SEQUENCE [LARGE SCALE GENOMIC DNA]</scope>
</reference>
<dbReference type="Proteomes" id="UP001497516">
    <property type="component" value="Chromosome 2"/>
</dbReference>
<organism evidence="2 3">
    <name type="scientific">Linum trigynum</name>
    <dbReference type="NCBI Taxonomy" id="586398"/>
    <lineage>
        <taxon>Eukaryota</taxon>
        <taxon>Viridiplantae</taxon>
        <taxon>Streptophyta</taxon>
        <taxon>Embryophyta</taxon>
        <taxon>Tracheophyta</taxon>
        <taxon>Spermatophyta</taxon>
        <taxon>Magnoliopsida</taxon>
        <taxon>eudicotyledons</taxon>
        <taxon>Gunneridae</taxon>
        <taxon>Pentapetalae</taxon>
        <taxon>rosids</taxon>
        <taxon>fabids</taxon>
        <taxon>Malpighiales</taxon>
        <taxon>Linaceae</taxon>
        <taxon>Linum</taxon>
    </lineage>
</organism>
<evidence type="ECO:0000313" key="2">
    <source>
        <dbReference type="EMBL" id="CAL1370474.1"/>
    </source>
</evidence>
<dbReference type="EMBL" id="OZ034815">
    <property type="protein sequence ID" value="CAL1370474.1"/>
    <property type="molecule type" value="Genomic_DNA"/>
</dbReference>
<accession>A0AAV2DB93</accession>
<name>A0AAV2DB93_9ROSI</name>
<proteinExistence type="predicted"/>
<evidence type="ECO:0000256" key="1">
    <source>
        <dbReference type="SAM" id="MobiDB-lite"/>
    </source>
</evidence>
<feature type="compositionally biased region" description="Acidic residues" evidence="1">
    <location>
        <begin position="27"/>
        <end position="59"/>
    </location>
</feature>